<dbReference type="AlphaFoldDB" id="A0A1I5VBR5"/>
<accession>A0A1I5VBR5</accession>
<dbReference type="EMBL" id="FOXA01000029">
    <property type="protein sequence ID" value="SFQ04935.1"/>
    <property type="molecule type" value="Genomic_DNA"/>
</dbReference>
<protein>
    <submittedName>
        <fullName evidence="2">Uncharacterized protein</fullName>
    </submittedName>
</protein>
<organism evidence="2 3">
    <name type="scientific">Tranquillimonas alkanivorans</name>
    <dbReference type="NCBI Taxonomy" id="441119"/>
    <lineage>
        <taxon>Bacteria</taxon>
        <taxon>Pseudomonadati</taxon>
        <taxon>Pseudomonadota</taxon>
        <taxon>Alphaproteobacteria</taxon>
        <taxon>Rhodobacterales</taxon>
        <taxon>Roseobacteraceae</taxon>
        <taxon>Tranquillimonas</taxon>
    </lineage>
</organism>
<proteinExistence type="predicted"/>
<sequence>METSCARCWRSRPSGSWKQRSRREQARPRAGAPKAASRPDRIVDSNRQPRASFTAVRTHPPSIGVMRRTPASIGGFHFASSRIYRHIRRPPPRRDRRYIGRRSGHDPISERSGDLALWIAASERDASRFNALLFSEFGRRRVAPWPLVLRRHRASPGRADGSSSRMVHGSEDRPCGGPDVEEARGLHVPRHCGYSFNARRMPTGLWSLRLARSRPRF</sequence>
<keyword evidence="3" id="KW-1185">Reference proteome</keyword>
<evidence type="ECO:0000256" key="1">
    <source>
        <dbReference type="SAM" id="MobiDB-lite"/>
    </source>
</evidence>
<feature type="region of interest" description="Disordered" evidence="1">
    <location>
        <begin position="154"/>
        <end position="182"/>
    </location>
</feature>
<feature type="region of interest" description="Disordered" evidence="1">
    <location>
        <begin position="1"/>
        <end position="49"/>
    </location>
</feature>
<dbReference type="Proteomes" id="UP000199356">
    <property type="component" value="Unassembled WGS sequence"/>
</dbReference>
<evidence type="ECO:0000313" key="3">
    <source>
        <dbReference type="Proteomes" id="UP000199356"/>
    </source>
</evidence>
<evidence type="ECO:0000313" key="2">
    <source>
        <dbReference type="EMBL" id="SFQ04935.1"/>
    </source>
</evidence>
<gene>
    <name evidence="2" type="ORF">SAMN04488047_12910</name>
</gene>
<name>A0A1I5VBR5_9RHOB</name>
<reference evidence="2 3" key="1">
    <citation type="submission" date="2016-10" db="EMBL/GenBank/DDBJ databases">
        <authorList>
            <person name="de Groot N.N."/>
        </authorList>
    </citation>
    <scope>NUCLEOTIDE SEQUENCE [LARGE SCALE GENOMIC DNA]</scope>
    <source>
        <strain evidence="2 3">DSM 19547</strain>
    </source>
</reference>